<comment type="similarity">
    <text evidence="14">Belongs to the major facilitator superfamily. Sugar transporter (TC 2.A.1.1) family.</text>
</comment>
<proteinExistence type="inferred from homology"/>
<dbReference type="Pfam" id="PF00083">
    <property type="entry name" value="Sugar_tr"/>
    <property type="match status" value="1"/>
</dbReference>
<evidence type="ECO:0000313" key="19">
    <source>
        <dbReference type="Proteomes" id="UP001165121"/>
    </source>
</evidence>
<feature type="transmembrane region" description="Helical" evidence="16">
    <location>
        <begin position="362"/>
        <end position="383"/>
    </location>
</feature>
<comment type="catalytic activity">
    <reaction evidence="11">
        <text>D-glucosamine(out) = D-glucosamine(in)</text>
        <dbReference type="Rhea" id="RHEA:78423"/>
        <dbReference type="ChEBI" id="CHEBI:58723"/>
    </reaction>
    <physiologicalReaction direction="left-to-right" evidence="11">
        <dbReference type="Rhea" id="RHEA:78424"/>
    </physiologicalReaction>
</comment>
<dbReference type="InterPro" id="IPR020846">
    <property type="entry name" value="MFS_dom"/>
</dbReference>
<comment type="catalytic activity">
    <reaction evidence="9">
        <text>D-xylose(out) = D-xylose(in)</text>
        <dbReference type="Rhea" id="RHEA:78427"/>
        <dbReference type="ChEBI" id="CHEBI:53455"/>
    </reaction>
    <physiologicalReaction direction="left-to-right" evidence="9">
        <dbReference type="Rhea" id="RHEA:78428"/>
    </physiologicalReaction>
</comment>
<keyword evidence="4 16" id="KW-0812">Transmembrane</keyword>
<evidence type="ECO:0000256" key="2">
    <source>
        <dbReference type="ARBA" id="ARBA00011738"/>
    </source>
</evidence>
<keyword evidence="5 16" id="KW-1133">Transmembrane helix</keyword>
<comment type="catalytic activity">
    <reaction evidence="8">
        <text>D-glucose(out) = D-glucose(in)</text>
        <dbReference type="Rhea" id="RHEA:60376"/>
        <dbReference type="ChEBI" id="CHEBI:4167"/>
    </reaction>
    <physiologicalReaction direction="left-to-right" evidence="8">
        <dbReference type="Rhea" id="RHEA:60377"/>
    </physiologicalReaction>
</comment>
<evidence type="ECO:0000256" key="11">
    <source>
        <dbReference type="ARBA" id="ARBA00044668"/>
    </source>
</evidence>
<dbReference type="SUPFAM" id="SSF103473">
    <property type="entry name" value="MFS general substrate transporter"/>
    <property type="match status" value="1"/>
</dbReference>
<feature type="transmembrane region" description="Helical" evidence="16">
    <location>
        <begin position="389"/>
        <end position="412"/>
    </location>
</feature>
<dbReference type="GO" id="GO:0015149">
    <property type="term" value="F:hexose transmembrane transporter activity"/>
    <property type="evidence" value="ECO:0007669"/>
    <property type="project" value="TreeGrafter"/>
</dbReference>
<evidence type="ECO:0000256" key="10">
    <source>
        <dbReference type="ARBA" id="ARBA00044662"/>
    </source>
</evidence>
<feature type="transmembrane region" description="Helical" evidence="16">
    <location>
        <begin position="147"/>
        <end position="168"/>
    </location>
</feature>
<dbReference type="NCBIfam" id="TIGR00879">
    <property type="entry name" value="SP"/>
    <property type="match status" value="1"/>
</dbReference>
<evidence type="ECO:0000256" key="4">
    <source>
        <dbReference type="ARBA" id="ARBA00022692"/>
    </source>
</evidence>
<feature type="transmembrane region" description="Helical" evidence="16">
    <location>
        <begin position="215"/>
        <end position="239"/>
    </location>
</feature>
<dbReference type="InterPro" id="IPR045263">
    <property type="entry name" value="GLUT"/>
</dbReference>
<evidence type="ECO:0000256" key="6">
    <source>
        <dbReference type="ARBA" id="ARBA00023136"/>
    </source>
</evidence>
<evidence type="ECO:0000313" key="18">
    <source>
        <dbReference type="EMBL" id="GMF39773.1"/>
    </source>
</evidence>
<dbReference type="EMBL" id="BSXT01001186">
    <property type="protein sequence ID" value="GMF39773.1"/>
    <property type="molecule type" value="Genomic_DNA"/>
</dbReference>
<feature type="compositionally biased region" description="Low complexity" evidence="15">
    <location>
        <begin position="486"/>
        <end position="495"/>
    </location>
</feature>
<feature type="transmembrane region" description="Helical" evidence="16">
    <location>
        <begin position="424"/>
        <end position="447"/>
    </location>
</feature>
<keyword evidence="3 14" id="KW-0813">Transport</keyword>
<evidence type="ECO:0000256" key="15">
    <source>
        <dbReference type="SAM" id="MobiDB-lite"/>
    </source>
</evidence>
<dbReference type="PANTHER" id="PTHR23503">
    <property type="entry name" value="SOLUTE CARRIER FAMILY 2"/>
    <property type="match status" value="1"/>
</dbReference>
<evidence type="ECO:0000256" key="3">
    <source>
        <dbReference type="ARBA" id="ARBA00022448"/>
    </source>
</evidence>
<dbReference type="Gene3D" id="1.20.1250.20">
    <property type="entry name" value="MFS general substrate transporter like domains"/>
    <property type="match status" value="1"/>
</dbReference>
<comment type="catalytic activity">
    <reaction evidence="12">
        <text>D-fructose(out) = D-fructose(in)</text>
        <dbReference type="Rhea" id="RHEA:60372"/>
        <dbReference type="ChEBI" id="CHEBI:37721"/>
    </reaction>
    <physiologicalReaction direction="left-to-right" evidence="12">
        <dbReference type="Rhea" id="RHEA:60373"/>
    </physiologicalReaction>
</comment>
<evidence type="ECO:0000256" key="16">
    <source>
        <dbReference type="SAM" id="Phobius"/>
    </source>
</evidence>
<dbReference type="AlphaFoldDB" id="A0A9W6XJL5"/>
<gene>
    <name evidence="18" type="ORF">Pfra01_001194800</name>
</gene>
<comment type="subunit">
    <text evidence="2">Homodimer.</text>
</comment>
<evidence type="ECO:0000256" key="14">
    <source>
        <dbReference type="RuleBase" id="RU003346"/>
    </source>
</evidence>
<evidence type="ECO:0000256" key="9">
    <source>
        <dbReference type="ARBA" id="ARBA00044656"/>
    </source>
</evidence>
<dbReference type="InterPro" id="IPR005828">
    <property type="entry name" value="MFS_sugar_transport-like"/>
</dbReference>
<comment type="catalytic activity">
    <reaction evidence="10">
        <text>D-mannose(out) = D-mannose(in)</text>
        <dbReference type="Rhea" id="RHEA:78391"/>
        <dbReference type="ChEBI" id="CHEBI:4208"/>
    </reaction>
    <physiologicalReaction direction="left-to-right" evidence="10">
        <dbReference type="Rhea" id="RHEA:78392"/>
    </physiologicalReaction>
</comment>
<feature type="transmembrane region" description="Helical" evidence="16">
    <location>
        <begin position="180"/>
        <end position="203"/>
    </location>
</feature>
<evidence type="ECO:0000256" key="5">
    <source>
        <dbReference type="ARBA" id="ARBA00022989"/>
    </source>
</evidence>
<dbReference type="PANTHER" id="PTHR23503:SF8">
    <property type="entry name" value="FACILITATED GLUCOSE TRANSPORTER PROTEIN 1"/>
    <property type="match status" value="1"/>
</dbReference>
<organism evidence="18 19">
    <name type="scientific">Phytophthora fragariaefolia</name>
    <dbReference type="NCBI Taxonomy" id="1490495"/>
    <lineage>
        <taxon>Eukaryota</taxon>
        <taxon>Sar</taxon>
        <taxon>Stramenopiles</taxon>
        <taxon>Oomycota</taxon>
        <taxon>Peronosporomycetes</taxon>
        <taxon>Peronosporales</taxon>
        <taxon>Peronosporaceae</taxon>
        <taxon>Phytophthora</taxon>
    </lineage>
</organism>
<reference evidence="18" key="1">
    <citation type="submission" date="2023-04" db="EMBL/GenBank/DDBJ databases">
        <title>Phytophthora fragariaefolia NBRC 109709.</title>
        <authorList>
            <person name="Ichikawa N."/>
            <person name="Sato H."/>
            <person name="Tonouchi N."/>
        </authorList>
    </citation>
    <scope>NUCLEOTIDE SEQUENCE</scope>
    <source>
        <strain evidence="18">NBRC 109709</strain>
    </source>
</reference>
<evidence type="ECO:0000256" key="1">
    <source>
        <dbReference type="ARBA" id="ARBA00004141"/>
    </source>
</evidence>
<evidence type="ECO:0000256" key="13">
    <source>
        <dbReference type="ARBA" id="ARBA00044780"/>
    </source>
</evidence>
<dbReference type="Proteomes" id="UP001165121">
    <property type="component" value="Unassembled WGS sequence"/>
</dbReference>
<comment type="caution">
    <text evidence="18">The sequence shown here is derived from an EMBL/GenBank/DDBJ whole genome shotgun (WGS) entry which is preliminary data.</text>
</comment>
<keyword evidence="19" id="KW-1185">Reference proteome</keyword>
<dbReference type="OrthoDB" id="94354at2759"/>
<dbReference type="InterPro" id="IPR005829">
    <property type="entry name" value="Sugar_transporter_CS"/>
</dbReference>
<keyword evidence="6 16" id="KW-0472">Membrane</keyword>
<dbReference type="InterPro" id="IPR003663">
    <property type="entry name" value="Sugar/inositol_transpt"/>
</dbReference>
<dbReference type="PROSITE" id="PS00217">
    <property type="entry name" value="SUGAR_TRANSPORT_2"/>
    <property type="match status" value="1"/>
</dbReference>
<feature type="domain" description="Major facilitator superfamily (MFS) profile" evidence="17">
    <location>
        <begin position="43"/>
        <end position="477"/>
    </location>
</feature>
<evidence type="ECO:0000259" key="17">
    <source>
        <dbReference type="PROSITE" id="PS50850"/>
    </source>
</evidence>
<dbReference type="PRINTS" id="PR00171">
    <property type="entry name" value="SUGRTRNSPORT"/>
</dbReference>
<evidence type="ECO:0000256" key="7">
    <source>
        <dbReference type="ARBA" id="ARBA00044637"/>
    </source>
</evidence>
<evidence type="ECO:0000256" key="8">
    <source>
        <dbReference type="ARBA" id="ARBA00044648"/>
    </source>
</evidence>
<feature type="transmembrane region" description="Helical" evidence="16">
    <location>
        <begin position="93"/>
        <end position="111"/>
    </location>
</feature>
<comment type="subcellular location">
    <subcellularLocation>
        <location evidence="1">Membrane</location>
        <topology evidence="1">Multi-pass membrane protein</topology>
    </subcellularLocation>
</comment>
<evidence type="ECO:0000256" key="12">
    <source>
        <dbReference type="ARBA" id="ARBA00044710"/>
    </source>
</evidence>
<feature type="transmembrane region" description="Helical" evidence="16">
    <location>
        <begin position="453"/>
        <end position="473"/>
    </location>
</feature>
<dbReference type="InterPro" id="IPR036259">
    <property type="entry name" value="MFS_trans_sf"/>
</dbReference>
<accession>A0A9W6XJL5</accession>
<name>A0A9W6XJL5_9STRA</name>
<sequence length="529" mass="57819">MPSEALTDPVYSGATTPKGADIAPAYDEVAERNVKPNWILYSSLLVALLQPFQSGWSSSQTNLSQYSDTDECNARPVAEDTCLMFPGHSKLEWTFAVNAWIFGGMIGSLFCGHFSDLWGRRKLLFVNCIFMIAGAAIQTPVSNVWAFAVGRMISGIASGTATGTLGAYTNELSPPHLRNMLGMGLQISVTIGILFPAICFFFANTSSGWRYLAGFPAILAVLFLLLAPSMCVESPAWLLMKGRREEAKQVITRLYGEENVYLALSWLESSNKPDPEQGLINDTAQTESLFSPKYRLPLACAVLLSCTQQLSGINAVFYYSNSIFEDAGISDPRVGTLIIDFVNIWPAFSTGFLAKRFGNRNLILWGIAGMFVMAVLMTVAFLVDVAALSVVFMAFYVIAFGATLGPLVWVITADLFPDSVRATATSIGIGVNWLCNLIVGVAYPYIADAFDDYSYVPFVVLLAIFYVLSLKLVPESTASRPRRCSESSSSNALRSNKVTSDAKMWRTQRWRCISTTPGSSSRHRGVPTL</sequence>
<protein>
    <recommendedName>
        <fullName evidence="13">Hexose transporter 1</fullName>
    </recommendedName>
</protein>
<dbReference type="GO" id="GO:0016020">
    <property type="term" value="C:membrane"/>
    <property type="evidence" value="ECO:0007669"/>
    <property type="project" value="UniProtKB-SubCell"/>
</dbReference>
<feature type="region of interest" description="Disordered" evidence="15">
    <location>
        <begin position="480"/>
        <end position="502"/>
    </location>
</feature>
<dbReference type="PROSITE" id="PS50850">
    <property type="entry name" value="MFS"/>
    <property type="match status" value="1"/>
</dbReference>
<feature type="transmembrane region" description="Helical" evidence="16">
    <location>
        <begin position="123"/>
        <end position="141"/>
    </location>
</feature>
<comment type="catalytic activity">
    <reaction evidence="7">
        <text>D-galactose(in) = D-galactose(out)</text>
        <dbReference type="Rhea" id="RHEA:34915"/>
        <dbReference type="ChEBI" id="CHEBI:4139"/>
    </reaction>
    <physiologicalReaction direction="right-to-left" evidence="7">
        <dbReference type="Rhea" id="RHEA:34917"/>
    </physiologicalReaction>
</comment>